<dbReference type="InterPro" id="IPR027379">
    <property type="entry name" value="CLS_N"/>
</dbReference>
<keyword evidence="11" id="KW-1208">Phospholipid metabolism</keyword>
<dbReference type="EC" id="2.7.8.-" evidence="14"/>
<evidence type="ECO:0000256" key="1">
    <source>
        <dbReference type="ARBA" id="ARBA00004651"/>
    </source>
</evidence>
<dbReference type="EMBL" id="NSIT01000001">
    <property type="protein sequence ID" value="PJE80991.1"/>
    <property type="molecule type" value="Genomic_DNA"/>
</dbReference>
<dbReference type="SMART" id="SM00155">
    <property type="entry name" value="PLDc"/>
    <property type="match status" value="2"/>
</dbReference>
<dbReference type="Gene3D" id="3.30.870.10">
    <property type="entry name" value="Endonuclease Chain A"/>
    <property type="match status" value="2"/>
</dbReference>
<dbReference type="InterPro" id="IPR001736">
    <property type="entry name" value="PLipase_D/transphosphatidylase"/>
</dbReference>
<evidence type="ECO:0000256" key="7">
    <source>
        <dbReference type="ARBA" id="ARBA00022989"/>
    </source>
</evidence>
<protein>
    <submittedName>
        <fullName evidence="14">Cardiolipin synthase A</fullName>
        <ecNumber evidence="14">2.7.8.-</ecNumber>
    </submittedName>
</protein>
<evidence type="ECO:0000256" key="9">
    <source>
        <dbReference type="ARBA" id="ARBA00023136"/>
    </source>
</evidence>
<dbReference type="GO" id="GO:0032049">
    <property type="term" value="P:cardiolipin biosynthetic process"/>
    <property type="evidence" value="ECO:0007669"/>
    <property type="project" value="InterPro"/>
</dbReference>
<dbReference type="PANTHER" id="PTHR21248:SF22">
    <property type="entry name" value="PHOSPHOLIPASE D"/>
    <property type="match status" value="1"/>
</dbReference>
<dbReference type="InterPro" id="IPR025202">
    <property type="entry name" value="PLD-like_dom"/>
</dbReference>
<evidence type="ECO:0000256" key="10">
    <source>
        <dbReference type="ARBA" id="ARBA00023209"/>
    </source>
</evidence>
<evidence type="ECO:0000256" key="4">
    <source>
        <dbReference type="ARBA" id="ARBA00022679"/>
    </source>
</evidence>
<dbReference type="AlphaFoldDB" id="A0A2H9TCK8"/>
<keyword evidence="5 12" id="KW-0812">Transmembrane</keyword>
<comment type="subcellular location">
    <subcellularLocation>
        <location evidence="1">Cell membrane</location>
        <topology evidence="1">Multi-pass membrane protein</topology>
    </subcellularLocation>
</comment>
<dbReference type="PROSITE" id="PS50035">
    <property type="entry name" value="PLD"/>
    <property type="match status" value="2"/>
</dbReference>
<evidence type="ECO:0000256" key="5">
    <source>
        <dbReference type="ARBA" id="ARBA00022692"/>
    </source>
</evidence>
<feature type="transmembrane region" description="Helical" evidence="12">
    <location>
        <begin position="6"/>
        <end position="27"/>
    </location>
</feature>
<reference evidence="14" key="1">
    <citation type="journal article" date="2017" name="Appl. Environ. Microbiol.">
        <title>Molecular characterization of an Endozoicomonas-like organism causing infection in king scallop Pecten maximus L.</title>
        <authorList>
            <person name="Cano I."/>
            <person name="van Aerle R."/>
            <person name="Ross S."/>
            <person name="Verner-Jeffreys D.W."/>
            <person name="Paley R.K."/>
            <person name="Rimmer G."/>
            <person name="Ryder D."/>
            <person name="Hooper P."/>
            <person name="Stone D."/>
            <person name="Feist S.W."/>
        </authorList>
    </citation>
    <scope>NUCLEOTIDE SEQUENCE</scope>
</reference>
<evidence type="ECO:0000256" key="12">
    <source>
        <dbReference type="SAM" id="Phobius"/>
    </source>
</evidence>
<evidence type="ECO:0000256" key="2">
    <source>
        <dbReference type="ARBA" id="ARBA00022475"/>
    </source>
</evidence>
<evidence type="ECO:0000256" key="6">
    <source>
        <dbReference type="ARBA" id="ARBA00022737"/>
    </source>
</evidence>
<accession>A0A2H9TCK8</accession>
<keyword evidence="3" id="KW-0444">Lipid biosynthesis</keyword>
<dbReference type="Pfam" id="PF13091">
    <property type="entry name" value="PLDc_2"/>
    <property type="match status" value="2"/>
</dbReference>
<dbReference type="SUPFAM" id="SSF56024">
    <property type="entry name" value="Phospholipase D/nuclease"/>
    <property type="match status" value="2"/>
</dbReference>
<comment type="caution">
    <text evidence="14">The sequence shown here is derived from an EMBL/GenBank/DDBJ whole genome shotgun (WGS) entry which is preliminary data.</text>
</comment>
<evidence type="ECO:0000256" key="11">
    <source>
        <dbReference type="ARBA" id="ARBA00023264"/>
    </source>
</evidence>
<keyword evidence="10" id="KW-0594">Phospholipid biosynthesis</keyword>
<proteinExistence type="predicted"/>
<dbReference type="GO" id="GO:0008808">
    <property type="term" value="F:cardiolipin synthase activity"/>
    <property type="evidence" value="ECO:0007669"/>
    <property type="project" value="InterPro"/>
</dbReference>
<feature type="domain" description="PLD phosphodiesterase" evidence="13">
    <location>
        <begin position="401"/>
        <end position="428"/>
    </location>
</feature>
<dbReference type="Pfam" id="PF13396">
    <property type="entry name" value="PLDc_N"/>
    <property type="match status" value="1"/>
</dbReference>
<keyword evidence="9 12" id="KW-0472">Membrane</keyword>
<dbReference type="InterPro" id="IPR022924">
    <property type="entry name" value="Cardiolipin_synthase"/>
</dbReference>
<evidence type="ECO:0000256" key="3">
    <source>
        <dbReference type="ARBA" id="ARBA00022516"/>
    </source>
</evidence>
<keyword evidence="2" id="KW-1003">Cell membrane</keyword>
<evidence type="ECO:0000313" key="14">
    <source>
        <dbReference type="EMBL" id="PJE80991.1"/>
    </source>
</evidence>
<keyword evidence="8" id="KW-0443">Lipid metabolism</keyword>
<keyword evidence="4 14" id="KW-0808">Transferase</keyword>
<evidence type="ECO:0000259" key="13">
    <source>
        <dbReference type="PROSITE" id="PS50035"/>
    </source>
</evidence>
<dbReference type="PANTHER" id="PTHR21248">
    <property type="entry name" value="CARDIOLIPIN SYNTHASE"/>
    <property type="match status" value="1"/>
</dbReference>
<evidence type="ECO:0000256" key="8">
    <source>
        <dbReference type="ARBA" id="ARBA00023098"/>
    </source>
</evidence>
<gene>
    <name evidence="14" type="primary">clsA</name>
    <name evidence="14" type="ORF">CI610_00044</name>
</gene>
<keyword evidence="7 12" id="KW-1133">Transmembrane helix</keyword>
<feature type="transmembrane region" description="Helical" evidence="12">
    <location>
        <begin position="34"/>
        <end position="56"/>
    </location>
</feature>
<organism evidence="14">
    <name type="scientific">invertebrate metagenome</name>
    <dbReference type="NCBI Taxonomy" id="1711999"/>
    <lineage>
        <taxon>unclassified sequences</taxon>
        <taxon>metagenomes</taxon>
        <taxon>organismal metagenomes</taxon>
    </lineage>
</organism>
<name>A0A2H9TCK8_9ZZZZ</name>
<sequence>MQDSWFSLLIGAGYFATIILFAVNVIMKRRSVGVTLAWLVLLFAIPVAGIVCYLLFGSRRLGTRRMNRIKQLYPDYTQWCEHLSNVIGQDNVVQHRTVRHKGVYCLAEHTMGIPVLSGNSLQLYHQPSDIINRIMMDIDNAEKCIVMAFYIWEPQGRMCALANAMIAAAKRGVDCVVLLDAVGSRGFLKGEWAHRLKRAGVTVTESLPVGFWRVFMERLDIRNHRKILVIDDAIAWTGSFNLVDPVFFKQDARVGEWIDAMIRIDGVASHVLGAIVYWDQAVEIGKKHESFNNTYQLPERVLSNYYNTDVHIVPSGPDNDREMLQQVLLTAIYESQDELIISTPYFIPDEPLVTALKSAAQRGVTVKLIVPAQNDSKMVYHASRSYYEEMLVSGVQIYQFLGGLLHTKCVLVDRATVLFGTVNLDMRSVWLNFEVTMVVYDPDFGIRISLLMDEYLHQAELVDGFRWKQRPVRQKLLENTMQLLAPLL</sequence>
<dbReference type="NCBIfam" id="TIGR04265">
    <property type="entry name" value="bac_cardiolipin"/>
    <property type="match status" value="1"/>
</dbReference>
<dbReference type="GO" id="GO:0005886">
    <property type="term" value="C:plasma membrane"/>
    <property type="evidence" value="ECO:0007669"/>
    <property type="project" value="UniProtKB-SubCell"/>
</dbReference>
<keyword evidence="6" id="KW-0677">Repeat</keyword>
<feature type="domain" description="PLD phosphodiesterase" evidence="13">
    <location>
        <begin position="219"/>
        <end position="246"/>
    </location>
</feature>